<comment type="caution">
    <text evidence="1">The sequence shown here is derived from an EMBL/GenBank/DDBJ whole genome shotgun (WGS) entry which is preliminary data.</text>
</comment>
<sequence length="121" mass="13885">MERVKGSFLLHALHASFRFFNLEMLVCLLLSLIALVGGCSNLRLDDNFTGIALVEQDYLVKSLLVRGTRSWGSSSNQREKRLVRTFSLQLKKILRLGIVQSLPFRQVKSTIKDYILFLERV</sequence>
<evidence type="ECO:0000313" key="2">
    <source>
        <dbReference type="Proteomes" id="UP001311915"/>
    </source>
</evidence>
<keyword evidence="2" id="KW-1185">Reference proteome</keyword>
<organism evidence="1 2">
    <name type="scientific">Solanum pinnatisectum</name>
    <name type="common">tansyleaf nightshade</name>
    <dbReference type="NCBI Taxonomy" id="50273"/>
    <lineage>
        <taxon>Eukaryota</taxon>
        <taxon>Viridiplantae</taxon>
        <taxon>Streptophyta</taxon>
        <taxon>Embryophyta</taxon>
        <taxon>Tracheophyta</taxon>
        <taxon>Spermatophyta</taxon>
        <taxon>Magnoliopsida</taxon>
        <taxon>eudicotyledons</taxon>
        <taxon>Gunneridae</taxon>
        <taxon>Pentapetalae</taxon>
        <taxon>asterids</taxon>
        <taxon>lamiids</taxon>
        <taxon>Solanales</taxon>
        <taxon>Solanaceae</taxon>
        <taxon>Solanoideae</taxon>
        <taxon>Solaneae</taxon>
        <taxon>Solanum</taxon>
    </lineage>
</organism>
<name>A0AAV9M9I1_9SOLN</name>
<reference evidence="1 2" key="1">
    <citation type="submission" date="2023-10" db="EMBL/GenBank/DDBJ databases">
        <title>Genome-Wide Identification Analysis in wild type Solanum Pinnatisectum Reveals Some Genes Defensing Phytophthora Infestans.</title>
        <authorList>
            <person name="Sun C."/>
        </authorList>
    </citation>
    <scope>NUCLEOTIDE SEQUENCE [LARGE SCALE GENOMIC DNA]</scope>
    <source>
        <strain evidence="1">LQN</strain>
        <tissue evidence="1">Leaf</tissue>
    </source>
</reference>
<proteinExistence type="predicted"/>
<gene>
    <name evidence="1" type="ORF">R3W88_007781</name>
</gene>
<accession>A0AAV9M9I1</accession>
<evidence type="ECO:0000313" key="1">
    <source>
        <dbReference type="EMBL" id="KAK4733520.1"/>
    </source>
</evidence>
<protein>
    <submittedName>
        <fullName evidence="1">Uncharacterized protein</fullName>
    </submittedName>
</protein>
<dbReference type="AlphaFoldDB" id="A0AAV9M9I1"/>
<dbReference type="EMBL" id="JAWPEI010000002">
    <property type="protein sequence ID" value="KAK4733520.1"/>
    <property type="molecule type" value="Genomic_DNA"/>
</dbReference>
<dbReference type="Proteomes" id="UP001311915">
    <property type="component" value="Unassembled WGS sequence"/>
</dbReference>